<evidence type="ECO:0008006" key="3">
    <source>
        <dbReference type="Google" id="ProtNLM"/>
    </source>
</evidence>
<reference evidence="1 2" key="1">
    <citation type="submission" date="2019-02" db="EMBL/GenBank/DDBJ databases">
        <title>Deep-cultivation of Planctomycetes and their phenomic and genomic characterization uncovers novel biology.</title>
        <authorList>
            <person name="Wiegand S."/>
            <person name="Jogler M."/>
            <person name="Boedeker C."/>
            <person name="Pinto D."/>
            <person name="Vollmers J."/>
            <person name="Rivas-Marin E."/>
            <person name="Kohn T."/>
            <person name="Peeters S.H."/>
            <person name="Heuer A."/>
            <person name="Rast P."/>
            <person name="Oberbeckmann S."/>
            <person name="Bunk B."/>
            <person name="Jeske O."/>
            <person name="Meyerdierks A."/>
            <person name="Storesund J.E."/>
            <person name="Kallscheuer N."/>
            <person name="Luecker S."/>
            <person name="Lage O.M."/>
            <person name="Pohl T."/>
            <person name="Merkel B.J."/>
            <person name="Hornburger P."/>
            <person name="Mueller R.-W."/>
            <person name="Bruemmer F."/>
            <person name="Labrenz M."/>
            <person name="Spormann A.M."/>
            <person name="Op den Camp H."/>
            <person name="Overmann J."/>
            <person name="Amann R."/>
            <person name="Jetten M.S.M."/>
            <person name="Mascher T."/>
            <person name="Medema M.H."/>
            <person name="Devos D.P."/>
            <person name="Kaster A.-K."/>
            <person name="Ovreas L."/>
            <person name="Rohde M."/>
            <person name="Galperin M.Y."/>
            <person name="Jogler C."/>
        </authorList>
    </citation>
    <scope>NUCLEOTIDE SEQUENCE [LARGE SCALE GENOMIC DNA]</scope>
    <source>
        <strain evidence="1 2">Mal48</strain>
    </source>
</reference>
<dbReference type="RefSeq" id="WP_145200195.1">
    <property type="nucleotide sequence ID" value="NZ_CP036267.1"/>
</dbReference>
<dbReference type="KEGG" id="tpol:Mal48_28790"/>
<sequence length="503" mass="55262">MDTQALLVRYCMRGLKKFEAVVTKRDRLAMLSGKRTAWSLFVLAFSLMATQVNAQPWPPLPAPHSSPPQEGFYGSQTGSGVYAELVPEENFNPFAGGMPLHTAVAPHLPDSWIRLEYWHAKIGHRGGRSLGTSIGDINGNLIDNTSERFDLPSVDPNSTTGIAGAAVAPTTDNVDWDDNNGIKGSFGIPIDTRSWLEGSVWSLQEQAESLRVPSIPPTSLNDGFYGPPIQFIVIPYTIDNQPGNLGDVAVNTPPDGIPVPLIVYDESFFSEYSVNLWSADVNYVYDLRIPHDGWTLQSIVGWRHEEYSENLSFGGSFNNNSGYATDDVTITGPLTTPQSNRIESKVHNFRHALQFGFRSEVKQNRFTVGVEPKVALGVGLIRSRVNTQNAREPGDLSVLLGDPNLVIDDPASTTSFDRELDFAPSAELNLYAKYDVTEWLKFKVGYNLTWMGRLGSADTSIRYNSISAADPTMSPSQLDFGVDQNVNSRYVSAFTVGGEIVFP</sequence>
<protein>
    <recommendedName>
        <fullName evidence="3">BBP7 family outer membrane beta-barrel protein</fullName>
    </recommendedName>
</protein>
<keyword evidence="2" id="KW-1185">Reference proteome</keyword>
<accession>A0A517QPS3</accession>
<organism evidence="1 2">
    <name type="scientific">Thalassoglobus polymorphus</name>
    <dbReference type="NCBI Taxonomy" id="2527994"/>
    <lineage>
        <taxon>Bacteria</taxon>
        <taxon>Pseudomonadati</taxon>
        <taxon>Planctomycetota</taxon>
        <taxon>Planctomycetia</taxon>
        <taxon>Planctomycetales</taxon>
        <taxon>Planctomycetaceae</taxon>
        <taxon>Thalassoglobus</taxon>
    </lineage>
</organism>
<name>A0A517QPS3_9PLAN</name>
<dbReference type="Pfam" id="PF07585">
    <property type="entry name" value="BBP7"/>
    <property type="match status" value="1"/>
</dbReference>
<dbReference type="SUPFAM" id="SSF56935">
    <property type="entry name" value="Porins"/>
    <property type="match status" value="1"/>
</dbReference>
<evidence type="ECO:0000313" key="1">
    <source>
        <dbReference type="EMBL" id="QDT33625.1"/>
    </source>
</evidence>
<proteinExistence type="predicted"/>
<evidence type="ECO:0000313" key="2">
    <source>
        <dbReference type="Proteomes" id="UP000315724"/>
    </source>
</evidence>
<dbReference type="AlphaFoldDB" id="A0A517QPS3"/>
<gene>
    <name evidence="1" type="ORF">Mal48_28790</name>
</gene>
<dbReference type="InterPro" id="IPR011446">
    <property type="entry name" value="BBP7"/>
</dbReference>
<dbReference type="Proteomes" id="UP000315724">
    <property type="component" value="Chromosome"/>
</dbReference>
<dbReference type="EMBL" id="CP036267">
    <property type="protein sequence ID" value="QDT33625.1"/>
    <property type="molecule type" value="Genomic_DNA"/>
</dbReference>
<dbReference type="OrthoDB" id="214985at2"/>